<protein>
    <submittedName>
        <fullName evidence="1">Uncharacterized protein</fullName>
    </submittedName>
</protein>
<feature type="non-terminal residue" evidence="1">
    <location>
        <position position="1"/>
    </location>
</feature>
<accession>A0ACB9VYJ3</accession>
<organism evidence="1 2">
    <name type="scientific">Chaenocephalus aceratus</name>
    <name type="common">Blackfin icefish</name>
    <name type="synonym">Chaenichthys aceratus</name>
    <dbReference type="NCBI Taxonomy" id="36190"/>
    <lineage>
        <taxon>Eukaryota</taxon>
        <taxon>Metazoa</taxon>
        <taxon>Chordata</taxon>
        <taxon>Craniata</taxon>
        <taxon>Vertebrata</taxon>
        <taxon>Euteleostomi</taxon>
        <taxon>Actinopterygii</taxon>
        <taxon>Neopterygii</taxon>
        <taxon>Teleostei</taxon>
        <taxon>Neoteleostei</taxon>
        <taxon>Acanthomorphata</taxon>
        <taxon>Eupercaria</taxon>
        <taxon>Perciformes</taxon>
        <taxon>Notothenioidei</taxon>
        <taxon>Channichthyidae</taxon>
        <taxon>Chaenocephalus</taxon>
    </lineage>
</organism>
<proteinExistence type="predicted"/>
<name>A0ACB9VYJ3_CHAAC</name>
<dbReference type="Proteomes" id="UP001057452">
    <property type="component" value="Chromosome 21"/>
</dbReference>
<evidence type="ECO:0000313" key="2">
    <source>
        <dbReference type="Proteomes" id="UP001057452"/>
    </source>
</evidence>
<dbReference type="EMBL" id="CM043805">
    <property type="protein sequence ID" value="KAI4805586.1"/>
    <property type="molecule type" value="Genomic_DNA"/>
</dbReference>
<sequence>TFNVVRAILHGCHSHPQSCPLRSGQLSSRFDDPSSPDTVFEVSQLTVIFILTRHSTSPLSSASPKRSCLSQQTVAQRLFKNR</sequence>
<evidence type="ECO:0000313" key="1">
    <source>
        <dbReference type="EMBL" id="KAI4805586.1"/>
    </source>
</evidence>
<feature type="non-terminal residue" evidence="1">
    <location>
        <position position="82"/>
    </location>
</feature>
<keyword evidence="2" id="KW-1185">Reference proteome</keyword>
<comment type="caution">
    <text evidence="1">The sequence shown here is derived from an EMBL/GenBank/DDBJ whole genome shotgun (WGS) entry which is preliminary data.</text>
</comment>
<gene>
    <name evidence="1" type="ORF">KUCAC02_010190</name>
</gene>
<reference evidence="1" key="1">
    <citation type="submission" date="2022-05" db="EMBL/GenBank/DDBJ databases">
        <title>Chromosome-level genome of Chaenocephalus aceratus.</title>
        <authorList>
            <person name="Park H."/>
        </authorList>
    </citation>
    <scope>NUCLEOTIDE SEQUENCE</scope>
    <source>
        <strain evidence="1">KU_202001</strain>
    </source>
</reference>